<keyword evidence="2" id="KW-1133">Transmembrane helix</keyword>
<gene>
    <name evidence="3" type="ORF">KIN_00700</name>
</gene>
<dbReference type="Proteomes" id="UP000436822">
    <property type="component" value="Unassembled WGS sequence"/>
</dbReference>
<sequence>MSRMEERIAEGQKMKMQQELSQKTEDALASIEYSERRSEAGGYAVIAGAMSYGDASLGDGLFAKASSAAKWFCIWMAMIIPVYLFWAVVF</sequence>
<evidence type="ECO:0000313" key="4">
    <source>
        <dbReference type="Proteomes" id="UP000436822"/>
    </source>
</evidence>
<dbReference type="OrthoDB" id="7874442at2"/>
<dbReference type="RefSeq" id="WP_159803987.1">
    <property type="nucleotide sequence ID" value="NZ_BLJE01000001.1"/>
</dbReference>
<name>A0A6N6JA66_9RHOB</name>
<feature type="region of interest" description="Disordered" evidence="1">
    <location>
        <begin position="1"/>
        <end position="20"/>
    </location>
</feature>
<organism evidence="3 4">
    <name type="scientific">Litoreibacter roseus</name>
    <dbReference type="NCBI Taxonomy" id="2601869"/>
    <lineage>
        <taxon>Bacteria</taxon>
        <taxon>Pseudomonadati</taxon>
        <taxon>Pseudomonadota</taxon>
        <taxon>Alphaproteobacteria</taxon>
        <taxon>Rhodobacterales</taxon>
        <taxon>Roseobacteraceae</taxon>
        <taxon>Litoreibacter</taxon>
    </lineage>
</organism>
<dbReference type="EMBL" id="BLJE01000001">
    <property type="protein sequence ID" value="GFE62996.1"/>
    <property type="molecule type" value="Genomic_DNA"/>
</dbReference>
<feature type="compositionally biased region" description="Basic and acidic residues" evidence="1">
    <location>
        <begin position="1"/>
        <end position="13"/>
    </location>
</feature>
<reference evidence="3 4" key="1">
    <citation type="submission" date="2019-12" db="EMBL/GenBank/DDBJ databases">
        <title>Litoreibacter badius sp. nov., a novel bacteriochlorophyll a-containing bacterium in the genus Litoreibacter.</title>
        <authorList>
            <person name="Kanamuro M."/>
            <person name="Takabe Y."/>
            <person name="Mori K."/>
            <person name="Takaichi S."/>
            <person name="Hanada S."/>
        </authorList>
    </citation>
    <scope>NUCLEOTIDE SEQUENCE [LARGE SCALE GENOMIC DNA]</scope>
    <source>
        <strain evidence="3 4">K6</strain>
    </source>
</reference>
<keyword evidence="2" id="KW-0812">Transmembrane</keyword>
<dbReference type="AlphaFoldDB" id="A0A6N6JA66"/>
<protein>
    <submittedName>
        <fullName evidence="3">Uncharacterized protein</fullName>
    </submittedName>
</protein>
<accession>A0A6N6JA66</accession>
<comment type="caution">
    <text evidence="3">The sequence shown here is derived from an EMBL/GenBank/DDBJ whole genome shotgun (WGS) entry which is preliminary data.</text>
</comment>
<keyword evidence="4" id="KW-1185">Reference proteome</keyword>
<evidence type="ECO:0000256" key="1">
    <source>
        <dbReference type="SAM" id="MobiDB-lite"/>
    </source>
</evidence>
<evidence type="ECO:0000256" key="2">
    <source>
        <dbReference type="SAM" id="Phobius"/>
    </source>
</evidence>
<keyword evidence="2" id="KW-0472">Membrane</keyword>
<feature type="transmembrane region" description="Helical" evidence="2">
    <location>
        <begin position="71"/>
        <end position="89"/>
    </location>
</feature>
<proteinExistence type="predicted"/>
<evidence type="ECO:0000313" key="3">
    <source>
        <dbReference type="EMBL" id="GFE62996.1"/>
    </source>
</evidence>